<reference evidence="1 2" key="1">
    <citation type="journal article" date="2020" name="Mol. Biol. Evol.">
        <title>Distinct Expression and Methylation Patterns for Genes with Different Fates following a Single Whole-Genome Duplication in Flowering Plants.</title>
        <authorList>
            <person name="Shi T."/>
            <person name="Rahmani R.S."/>
            <person name="Gugger P.F."/>
            <person name="Wang M."/>
            <person name="Li H."/>
            <person name="Zhang Y."/>
            <person name="Li Z."/>
            <person name="Wang Q."/>
            <person name="Van de Peer Y."/>
            <person name="Marchal K."/>
            <person name="Chen J."/>
        </authorList>
    </citation>
    <scope>NUCLEOTIDE SEQUENCE [LARGE SCALE GENOMIC DNA]</scope>
    <source>
        <tissue evidence="1">Leaf</tissue>
    </source>
</reference>
<proteinExistence type="predicted"/>
<evidence type="ECO:0000313" key="1">
    <source>
        <dbReference type="EMBL" id="DAD47482.1"/>
    </source>
</evidence>
<dbReference type="AlphaFoldDB" id="A0A822ZQG8"/>
<name>A0A822ZQG8_NELNU</name>
<comment type="caution">
    <text evidence="1">The sequence shown here is derived from an EMBL/GenBank/DDBJ whole genome shotgun (WGS) entry which is preliminary data.</text>
</comment>
<organism evidence="1 2">
    <name type="scientific">Nelumbo nucifera</name>
    <name type="common">Sacred lotus</name>
    <dbReference type="NCBI Taxonomy" id="4432"/>
    <lineage>
        <taxon>Eukaryota</taxon>
        <taxon>Viridiplantae</taxon>
        <taxon>Streptophyta</taxon>
        <taxon>Embryophyta</taxon>
        <taxon>Tracheophyta</taxon>
        <taxon>Spermatophyta</taxon>
        <taxon>Magnoliopsida</taxon>
        <taxon>Proteales</taxon>
        <taxon>Nelumbonaceae</taxon>
        <taxon>Nelumbo</taxon>
    </lineage>
</organism>
<dbReference type="EMBL" id="DUZY01000008">
    <property type="protein sequence ID" value="DAD47482.1"/>
    <property type="molecule type" value="Genomic_DNA"/>
</dbReference>
<gene>
    <name evidence="1" type="ORF">HUJ06_017419</name>
</gene>
<accession>A0A822ZQG8</accession>
<keyword evidence="2" id="KW-1185">Reference proteome</keyword>
<evidence type="ECO:0000313" key="2">
    <source>
        <dbReference type="Proteomes" id="UP000607653"/>
    </source>
</evidence>
<sequence>MQRGRMRFHYLGPTSGGIYDATVTCLISGKKRQFTRFPASAGP</sequence>
<protein>
    <submittedName>
        <fullName evidence="1">Uncharacterized protein</fullName>
    </submittedName>
</protein>
<dbReference type="Proteomes" id="UP000607653">
    <property type="component" value="Unassembled WGS sequence"/>
</dbReference>